<proteinExistence type="predicted"/>
<evidence type="ECO:0000313" key="3">
    <source>
        <dbReference type="Proteomes" id="UP000663828"/>
    </source>
</evidence>
<evidence type="ECO:0000313" key="2">
    <source>
        <dbReference type="EMBL" id="CAF1633106.1"/>
    </source>
</evidence>
<name>A0A816D8M6_ADIRI</name>
<sequence length="115" mass="12531">MRFLALISLVVLICYSTALSLVPDLQQAHAGKYLETSTNNDHSFVLLAGFCPMHTVMCAIYCPPTPISLFPRQVGGCRADNECAAEEKCCRPACGCTNRCTKSVAKPGFQFQQLP</sequence>
<protein>
    <recommendedName>
        <fullName evidence="4">WAP domain-containing protein</fullName>
    </recommendedName>
</protein>
<feature type="signal peptide" evidence="1">
    <location>
        <begin position="1"/>
        <end position="20"/>
    </location>
</feature>
<reference evidence="2" key="1">
    <citation type="submission" date="2021-02" db="EMBL/GenBank/DDBJ databases">
        <authorList>
            <person name="Nowell W R."/>
        </authorList>
    </citation>
    <scope>NUCLEOTIDE SEQUENCE</scope>
</reference>
<dbReference type="EMBL" id="CAJNOR010008430">
    <property type="protein sequence ID" value="CAF1633106.1"/>
    <property type="molecule type" value="Genomic_DNA"/>
</dbReference>
<feature type="chain" id="PRO_5032848378" description="WAP domain-containing protein" evidence="1">
    <location>
        <begin position="21"/>
        <end position="115"/>
    </location>
</feature>
<dbReference type="AlphaFoldDB" id="A0A816D8M6"/>
<keyword evidence="1" id="KW-0732">Signal</keyword>
<accession>A0A816D8M6</accession>
<evidence type="ECO:0000256" key="1">
    <source>
        <dbReference type="SAM" id="SignalP"/>
    </source>
</evidence>
<gene>
    <name evidence="2" type="ORF">XAT740_LOCUS51996</name>
</gene>
<evidence type="ECO:0008006" key="4">
    <source>
        <dbReference type="Google" id="ProtNLM"/>
    </source>
</evidence>
<keyword evidence="3" id="KW-1185">Reference proteome</keyword>
<dbReference type="Proteomes" id="UP000663828">
    <property type="component" value="Unassembled WGS sequence"/>
</dbReference>
<comment type="caution">
    <text evidence="2">The sequence shown here is derived from an EMBL/GenBank/DDBJ whole genome shotgun (WGS) entry which is preliminary data.</text>
</comment>
<organism evidence="2 3">
    <name type="scientific">Adineta ricciae</name>
    <name type="common">Rotifer</name>
    <dbReference type="NCBI Taxonomy" id="249248"/>
    <lineage>
        <taxon>Eukaryota</taxon>
        <taxon>Metazoa</taxon>
        <taxon>Spiralia</taxon>
        <taxon>Gnathifera</taxon>
        <taxon>Rotifera</taxon>
        <taxon>Eurotatoria</taxon>
        <taxon>Bdelloidea</taxon>
        <taxon>Adinetida</taxon>
        <taxon>Adinetidae</taxon>
        <taxon>Adineta</taxon>
    </lineage>
</organism>